<evidence type="ECO:0000313" key="1">
    <source>
        <dbReference type="EMBL" id="KAI9434746.1"/>
    </source>
</evidence>
<dbReference type="Proteomes" id="UP001207468">
    <property type="component" value="Unassembled WGS sequence"/>
</dbReference>
<reference evidence="1" key="1">
    <citation type="submission" date="2021-03" db="EMBL/GenBank/DDBJ databases">
        <title>Evolutionary priming and transition to the ectomycorrhizal habit in an iconic lineage of mushroom-forming fungi: is preadaptation a requirement?</title>
        <authorList>
            <consortium name="DOE Joint Genome Institute"/>
            <person name="Looney B.P."/>
            <person name="Miyauchi S."/>
            <person name="Morin E."/>
            <person name="Drula E."/>
            <person name="Courty P.E."/>
            <person name="Chicoki N."/>
            <person name="Fauchery L."/>
            <person name="Kohler A."/>
            <person name="Kuo A."/>
            <person name="LaButti K."/>
            <person name="Pangilinan J."/>
            <person name="Lipzen A."/>
            <person name="Riley R."/>
            <person name="Andreopoulos W."/>
            <person name="He G."/>
            <person name="Johnson J."/>
            <person name="Barry K.W."/>
            <person name="Grigoriev I.V."/>
            <person name="Nagy L."/>
            <person name="Hibbett D."/>
            <person name="Henrissat B."/>
            <person name="Matheny P.B."/>
            <person name="Labbe J."/>
            <person name="Martin A.F."/>
        </authorList>
    </citation>
    <scope>NUCLEOTIDE SEQUENCE</scope>
    <source>
        <strain evidence="1">BPL698</strain>
    </source>
</reference>
<evidence type="ECO:0000313" key="2">
    <source>
        <dbReference type="Proteomes" id="UP001207468"/>
    </source>
</evidence>
<comment type="caution">
    <text evidence="1">The sequence shown here is derived from an EMBL/GenBank/DDBJ whole genome shotgun (WGS) entry which is preliminary data.</text>
</comment>
<gene>
    <name evidence="1" type="ORF">F5148DRAFT_69309</name>
</gene>
<protein>
    <submittedName>
        <fullName evidence="1">Uncharacterized protein</fullName>
    </submittedName>
</protein>
<name>A0ACC0TS46_9AGAM</name>
<dbReference type="EMBL" id="JAGFNK010001119">
    <property type="protein sequence ID" value="KAI9434746.1"/>
    <property type="molecule type" value="Genomic_DNA"/>
</dbReference>
<organism evidence="1 2">
    <name type="scientific">Russula earlei</name>
    <dbReference type="NCBI Taxonomy" id="71964"/>
    <lineage>
        <taxon>Eukaryota</taxon>
        <taxon>Fungi</taxon>
        <taxon>Dikarya</taxon>
        <taxon>Basidiomycota</taxon>
        <taxon>Agaricomycotina</taxon>
        <taxon>Agaricomycetes</taxon>
        <taxon>Russulales</taxon>
        <taxon>Russulaceae</taxon>
        <taxon>Russula</taxon>
    </lineage>
</organism>
<accession>A0ACC0TS46</accession>
<proteinExistence type="predicted"/>
<keyword evidence="2" id="KW-1185">Reference proteome</keyword>
<sequence length="166" mass="19010">MRAQARLGSHSRQHLRMRSPSQPVARASVSLCVFQPPRRPHSPPRDIPRPRAYLNMIKPAAPWVPRYLAVAAVLSRRAQARRAVAAVPISLHVQHAIREVVKVVQPEEYQYSDPVTKFLKELHVAFDFEAAQRELRLAECVVGNDFLLSEIREEFLDDARYLINET</sequence>